<dbReference type="GO" id="GO:0016836">
    <property type="term" value="F:hydro-lyase activity"/>
    <property type="evidence" value="ECO:0007669"/>
    <property type="project" value="InterPro"/>
</dbReference>
<dbReference type="EMBL" id="MBAD02002601">
    <property type="protein sequence ID" value="RLN46105.1"/>
    <property type="molecule type" value="Genomic_DNA"/>
</dbReference>
<dbReference type="CDD" id="cd01577">
    <property type="entry name" value="IPMI_Swivel"/>
    <property type="match status" value="1"/>
</dbReference>
<dbReference type="NCBIfam" id="TIGR02087">
    <property type="entry name" value="LEUD_arch"/>
    <property type="match status" value="1"/>
</dbReference>
<evidence type="ECO:0000313" key="7">
    <source>
        <dbReference type="EMBL" id="RLN46105.1"/>
    </source>
</evidence>
<protein>
    <recommendedName>
        <fullName evidence="11">Aconitate hydratase</fullName>
    </recommendedName>
</protein>
<evidence type="ECO:0000313" key="9">
    <source>
        <dbReference type="Proteomes" id="UP000277300"/>
    </source>
</evidence>
<dbReference type="InterPro" id="IPR001030">
    <property type="entry name" value="Acoase/IPM_deHydtase_lsu_aba"/>
</dbReference>
<dbReference type="InterPro" id="IPR036008">
    <property type="entry name" value="Aconitase_4Fe-4S_dom"/>
</dbReference>
<dbReference type="SUPFAM" id="SSF53732">
    <property type="entry name" value="Aconitase iron-sulfur domain"/>
    <property type="match status" value="1"/>
</dbReference>
<dbReference type="PANTHER" id="PTHR43822:SF2">
    <property type="entry name" value="HOMOACONITASE, MITOCHONDRIAL"/>
    <property type="match status" value="1"/>
</dbReference>
<dbReference type="GO" id="GO:0046872">
    <property type="term" value="F:metal ion binding"/>
    <property type="evidence" value="ECO:0007669"/>
    <property type="project" value="UniProtKB-KW"/>
</dbReference>
<dbReference type="InterPro" id="IPR033940">
    <property type="entry name" value="IPMI_Swivel"/>
</dbReference>
<evidence type="ECO:0000256" key="3">
    <source>
        <dbReference type="ARBA" id="ARBA00023014"/>
    </source>
</evidence>
<dbReference type="AlphaFoldDB" id="A0A3F2RHB6"/>
<keyword evidence="1" id="KW-0479">Metal-binding</keyword>
<keyword evidence="3" id="KW-0411">Iron-sulfur</keyword>
<proteinExistence type="predicted"/>
<dbReference type="PANTHER" id="PTHR43822">
    <property type="entry name" value="HOMOACONITASE, MITOCHONDRIAL-RELATED"/>
    <property type="match status" value="1"/>
</dbReference>
<dbReference type="InterPro" id="IPR015931">
    <property type="entry name" value="Acnase/IPM_dHydase_lsu_aba_1/3"/>
</dbReference>
<keyword evidence="2" id="KW-0408">Iron</keyword>
<dbReference type="PRINTS" id="PR00415">
    <property type="entry name" value="ACONITASE"/>
</dbReference>
<evidence type="ECO:0000256" key="2">
    <source>
        <dbReference type="ARBA" id="ARBA00023004"/>
    </source>
</evidence>
<dbReference type="GO" id="GO:0051536">
    <property type="term" value="F:iron-sulfur cluster binding"/>
    <property type="evidence" value="ECO:0007669"/>
    <property type="project" value="UniProtKB-KW"/>
</dbReference>
<evidence type="ECO:0008006" key="11">
    <source>
        <dbReference type="Google" id="ProtNLM"/>
    </source>
</evidence>
<evidence type="ECO:0000313" key="8">
    <source>
        <dbReference type="EMBL" id="RLN56581.1"/>
    </source>
</evidence>
<dbReference type="Gene3D" id="3.20.19.10">
    <property type="entry name" value="Aconitase, domain 4"/>
    <property type="match status" value="1"/>
</dbReference>
<evidence type="ECO:0000256" key="4">
    <source>
        <dbReference type="ARBA" id="ARBA00023239"/>
    </source>
</evidence>
<dbReference type="InterPro" id="IPR015928">
    <property type="entry name" value="Aconitase/3IPM_dehydase_swvl"/>
</dbReference>
<dbReference type="GO" id="GO:0170038">
    <property type="term" value="P:proteinogenic amino acid biosynthetic process"/>
    <property type="evidence" value="ECO:0007669"/>
    <property type="project" value="UniProtKB-ARBA"/>
</dbReference>
<dbReference type="OrthoDB" id="2279155at2759"/>
<dbReference type="Proteomes" id="UP000284657">
    <property type="component" value="Unassembled WGS sequence"/>
</dbReference>
<dbReference type="Gene3D" id="3.30.499.10">
    <property type="entry name" value="Aconitase, domain 3"/>
    <property type="match status" value="2"/>
</dbReference>
<evidence type="ECO:0000259" key="5">
    <source>
        <dbReference type="Pfam" id="PF00330"/>
    </source>
</evidence>
<name>A0A3F2RHB6_9STRA</name>
<dbReference type="GO" id="GO:0170034">
    <property type="term" value="P:L-amino acid biosynthetic process"/>
    <property type="evidence" value="ECO:0007669"/>
    <property type="project" value="UniProtKB-ARBA"/>
</dbReference>
<reference evidence="9 10" key="1">
    <citation type="submission" date="2018-07" db="EMBL/GenBank/DDBJ databases">
        <title>Genome sequencing of oomycete isolates from Chile give support for New Zealand origin for Phytophthora kernoviae and make available the first Nothophytophthora sp. genome.</title>
        <authorList>
            <person name="Studholme D.J."/>
            <person name="Sanfuentes E."/>
            <person name="Panda P."/>
            <person name="Hill R."/>
            <person name="Sambles C."/>
            <person name="Grant M."/>
            <person name="Williams N.M."/>
            <person name="Mcdougal R.L."/>
        </authorList>
    </citation>
    <scope>NUCLEOTIDE SEQUENCE [LARGE SCALE GENOMIC DNA]</scope>
    <source>
        <strain evidence="8">Chile6</strain>
        <strain evidence="7">Chile7</strain>
    </source>
</reference>
<dbReference type="EMBL" id="MBDO02000357">
    <property type="protein sequence ID" value="RLN56581.1"/>
    <property type="molecule type" value="Genomic_DNA"/>
</dbReference>
<dbReference type="Pfam" id="PF00330">
    <property type="entry name" value="Aconitase"/>
    <property type="match status" value="1"/>
</dbReference>
<dbReference type="InterPro" id="IPR000573">
    <property type="entry name" value="AconitaseA/IPMdHydase_ssu_swvl"/>
</dbReference>
<comment type="caution">
    <text evidence="8">The sequence shown here is derived from an EMBL/GenBank/DDBJ whole genome shotgun (WGS) entry which is preliminary data.</text>
</comment>
<sequence>MATSSTPAPTRPLTLPEKILTNWAVGLTKPEVKPGQMLCVKAQWTLACEITWKSMDKTYQDMGRPRIWRNDRFWLAVDHTVDPRVNHQPRQQMMIKASEDFAKEAKLTNFQPPNTTILHTEFYRQRAQPGQIVVGADSHSCSTGGLGAFAIGLGAADVVMPLVTGETWIKVPETVLVEFVGAPPAGMGGKDVMLYTLGQLKCNTVAIGRCVEWGGNIAALSCDARFAISNMTAEFGGIAGVFPADERTAAYLSKRPDHNQDAIYYRADKDAEYADKFQINLDELEPQVALFPSPDNVKPVSEVAGMKLDGCFIGACTTAEEDLVLGALVLEACLKQGMKPVADGQRRVTPGSQIIVDNLKKHGLIDVYERAGFVVGAPGCSFCLGIAADVAGENEVWLSSQNRNYRNRMGRGSIANLASAITVAASSFTMEVTDPRPFLKLIDVEKFNSAVPKHPSVPITISEPAPELPVASTEESGNADAEAAAGLETFSGSIKGRVQVFGDNIDTDAILPGEFLCENDMETLGKVAFLHTNPDFRDKVTAGQDVVVAGHGFGCGSSREQAVTAMKGAGVKALIARSFGYIFSRNYQNFSLLGIQLDDDRFYELAKENADITVNMKGRTIEVGGETFRFNMSLFEERLLAGGGIMPLYKKFGNRLFRVAVQDPAADKGSCGSSGACSSKEEEPASAVAGASKDLSCVQDLHKLLLQATPLIHYRMTLMTPMETHIRLGKDPAERRRKLLGMRDEKLEAVWRFITLQTRGIDPAREFFYVDTFERFGKFYTVDFSVSLVNGMTVDEVAEVIQDQFVVPRDGVSRLLGCVSNREYFDGVVEKFLHARTVERVDVPLCSGGDHGFVVQESNAVFYLKRFAAGEVDRTEGSPREEGDLTVMMSDFVDVDELHPYHSHRRLRKDISVGITLRRHVGPGGIEGVVMRRFSFVKHHLQHRMSTPHLVHTLSTRVLLWGQAVRLCIAERRRQKRDAPKRVWNTHKFPRTYRVTPTQPQSRTACAGADMSN</sequence>
<keyword evidence="4" id="KW-0456">Lyase</keyword>
<evidence type="ECO:0000256" key="1">
    <source>
        <dbReference type="ARBA" id="ARBA00022723"/>
    </source>
</evidence>
<evidence type="ECO:0000313" key="10">
    <source>
        <dbReference type="Proteomes" id="UP000284657"/>
    </source>
</evidence>
<gene>
    <name evidence="7" type="ORF">BBJ29_006037</name>
    <name evidence="8" type="ORF">BBP00_00007927</name>
</gene>
<dbReference type="InterPro" id="IPR011827">
    <property type="entry name" value="LeuD_type2/HacB/DmdB"/>
</dbReference>
<dbReference type="Proteomes" id="UP000277300">
    <property type="component" value="Unassembled WGS sequence"/>
</dbReference>
<evidence type="ECO:0000259" key="6">
    <source>
        <dbReference type="Pfam" id="PF00694"/>
    </source>
</evidence>
<dbReference type="Pfam" id="PF00694">
    <property type="entry name" value="Aconitase_C"/>
    <property type="match status" value="1"/>
</dbReference>
<feature type="domain" description="Aconitase A/isopropylmalate dehydratase small subunit swivel" evidence="6">
    <location>
        <begin position="516"/>
        <end position="598"/>
    </location>
</feature>
<organism evidence="8 9">
    <name type="scientific">Phytophthora kernoviae</name>
    <dbReference type="NCBI Taxonomy" id="325452"/>
    <lineage>
        <taxon>Eukaryota</taxon>
        <taxon>Sar</taxon>
        <taxon>Stramenopiles</taxon>
        <taxon>Oomycota</taxon>
        <taxon>Peronosporomycetes</taxon>
        <taxon>Peronosporales</taxon>
        <taxon>Peronosporaceae</taxon>
        <taxon>Phytophthora</taxon>
    </lineage>
</organism>
<feature type="domain" description="Aconitase/3-isopropylmalate dehydratase large subunit alpha/beta/alpha" evidence="5">
    <location>
        <begin position="77"/>
        <end position="428"/>
    </location>
</feature>
<accession>A0A3F2RHB6</accession>
<dbReference type="InterPro" id="IPR050067">
    <property type="entry name" value="IPM_dehydratase_rel_enz"/>
</dbReference>
<dbReference type="SUPFAM" id="SSF52016">
    <property type="entry name" value="LeuD/IlvD-like"/>
    <property type="match status" value="1"/>
</dbReference>